<dbReference type="PROSITE" id="PS00143">
    <property type="entry name" value="INSULINASE"/>
    <property type="match status" value="1"/>
</dbReference>
<comment type="similarity">
    <text evidence="1 2">Belongs to the peptidase M16 family.</text>
</comment>
<accession>A9KJ33</accession>
<dbReference type="Proteomes" id="UP000000370">
    <property type="component" value="Chromosome"/>
</dbReference>
<evidence type="ECO:0000256" key="2">
    <source>
        <dbReference type="RuleBase" id="RU004447"/>
    </source>
</evidence>
<reference evidence="5" key="1">
    <citation type="submission" date="2007-11" db="EMBL/GenBank/DDBJ databases">
        <title>Complete genome sequence of Clostridium phytofermentans ISDg.</title>
        <authorList>
            <person name="Leschine S.B."/>
            <person name="Warnick T.A."/>
            <person name="Blanchard J.L."/>
            <person name="Schnell D.J."/>
            <person name="Petit E.L."/>
            <person name="LaTouf W.G."/>
            <person name="Copeland A."/>
            <person name="Lucas S."/>
            <person name="Lapidus A."/>
            <person name="Barry K."/>
            <person name="Glavina del Rio T."/>
            <person name="Dalin E."/>
            <person name="Tice H."/>
            <person name="Pitluck S."/>
            <person name="Kiss H."/>
            <person name="Brettin T."/>
            <person name="Bruce D."/>
            <person name="Detter J.C."/>
            <person name="Han C."/>
            <person name="Kuske C."/>
            <person name="Schmutz J."/>
            <person name="Larimer F."/>
            <person name="Land M."/>
            <person name="Hauser L."/>
            <person name="Kyrpides N."/>
            <person name="Kim E.A."/>
            <person name="Richardson P."/>
        </authorList>
    </citation>
    <scope>NUCLEOTIDE SEQUENCE [LARGE SCALE GENOMIC DNA]</scope>
    <source>
        <strain evidence="5">ATCC 700394 / DSM 18823 / ISDg</strain>
    </source>
</reference>
<dbReference type="AlphaFoldDB" id="A9KJ33"/>
<organism evidence="4 5">
    <name type="scientific">Lachnoclostridium phytofermentans (strain ATCC 700394 / DSM 18823 / ISDg)</name>
    <name type="common">Clostridium phytofermentans</name>
    <dbReference type="NCBI Taxonomy" id="357809"/>
    <lineage>
        <taxon>Bacteria</taxon>
        <taxon>Bacillati</taxon>
        <taxon>Bacillota</taxon>
        <taxon>Clostridia</taxon>
        <taxon>Lachnospirales</taxon>
        <taxon>Lachnospiraceae</taxon>
    </lineage>
</organism>
<dbReference type="Gene3D" id="3.30.830.10">
    <property type="entry name" value="Metalloenzyme, LuxS/M16 peptidase-like"/>
    <property type="match status" value="4"/>
</dbReference>
<dbReference type="Pfam" id="PF05193">
    <property type="entry name" value="Peptidase_M16_C"/>
    <property type="match status" value="1"/>
</dbReference>
<dbReference type="eggNOG" id="COG1026">
    <property type="taxonomic scope" value="Bacteria"/>
</dbReference>
<dbReference type="InterPro" id="IPR007863">
    <property type="entry name" value="Peptidase_M16_C"/>
</dbReference>
<dbReference type="GO" id="GO:0016485">
    <property type="term" value="P:protein processing"/>
    <property type="evidence" value="ECO:0007669"/>
    <property type="project" value="TreeGrafter"/>
</dbReference>
<dbReference type="HOGENOM" id="CLU_009165_1_0_9"/>
<dbReference type="PANTHER" id="PTHR43016:SF13">
    <property type="entry name" value="PRESEQUENCE PROTEASE, MITOCHONDRIAL"/>
    <property type="match status" value="1"/>
</dbReference>
<dbReference type="EMBL" id="CP000885">
    <property type="protein sequence ID" value="ABX41032.1"/>
    <property type="molecule type" value="Genomic_DNA"/>
</dbReference>
<keyword evidence="5" id="KW-1185">Reference proteome</keyword>
<dbReference type="PANTHER" id="PTHR43016">
    <property type="entry name" value="PRESEQUENCE PROTEASE"/>
    <property type="match status" value="1"/>
</dbReference>
<evidence type="ECO:0000256" key="1">
    <source>
        <dbReference type="ARBA" id="ARBA00007261"/>
    </source>
</evidence>
<dbReference type="InterPro" id="IPR011765">
    <property type="entry name" value="Pept_M16_N"/>
</dbReference>
<dbReference type="SMART" id="SM01264">
    <property type="entry name" value="M16C_associated"/>
    <property type="match status" value="1"/>
</dbReference>
<dbReference type="RefSeq" id="WP_012198676.1">
    <property type="nucleotide sequence ID" value="NC_010001.1"/>
</dbReference>
<gene>
    <name evidence="4" type="ordered locus">Cphy_0645</name>
</gene>
<proteinExistence type="inferred from homology"/>
<dbReference type="STRING" id="357809.Cphy_0645"/>
<dbReference type="GO" id="GO:0046872">
    <property type="term" value="F:metal ion binding"/>
    <property type="evidence" value="ECO:0007669"/>
    <property type="project" value="InterPro"/>
</dbReference>
<feature type="domain" description="Peptidase M16C associated" evidence="3">
    <location>
        <begin position="470"/>
        <end position="720"/>
    </location>
</feature>
<dbReference type="KEGG" id="cpy:Cphy_0645"/>
<dbReference type="InterPro" id="IPR001431">
    <property type="entry name" value="Pept_M16_Zn_BS"/>
</dbReference>
<dbReference type="SUPFAM" id="SSF63411">
    <property type="entry name" value="LuxS/MPP-like metallohydrolase"/>
    <property type="match status" value="4"/>
</dbReference>
<evidence type="ECO:0000313" key="5">
    <source>
        <dbReference type="Proteomes" id="UP000000370"/>
    </source>
</evidence>
<dbReference type="Pfam" id="PF22516">
    <property type="entry name" value="PreP_C"/>
    <property type="match status" value="1"/>
</dbReference>
<dbReference type="Pfam" id="PF08367">
    <property type="entry name" value="M16C_assoc"/>
    <property type="match status" value="1"/>
</dbReference>
<evidence type="ECO:0000313" key="4">
    <source>
        <dbReference type="EMBL" id="ABX41032.1"/>
    </source>
</evidence>
<dbReference type="InterPro" id="IPR013578">
    <property type="entry name" value="Peptidase_M16C_assoc"/>
</dbReference>
<dbReference type="InterPro" id="IPR011249">
    <property type="entry name" value="Metalloenz_LuxS/M16"/>
</dbReference>
<dbReference type="InterPro" id="IPR055130">
    <property type="entry name" value="PreP_C"/>
</dbReference>
<dbReference type="GO" id="GO:0004222">
    <property type="term" value="F:metalloendopeptidase activity"/>
    <property type="evidence" value="ECO:0007669"/>
    <property type="project" value="InterPro"/>
</dbReference>
<sequence>MSRCVKQSKELLHMPAYQIEYEEELNDSKSLGLVFRHKKSGARICVVSNEDENKVFTIGFRTPPKNSTGVAHIIEHTVLCGSKEFPAKDPFIELAKGSLNTFLNAMTYSDKTMYPVASCNEKDFQNLIHVYMDAVFHPNIYYRREIFEQEGWHYELEDVNSELKYNGVVYNEMKGAFSSPEQQLFRAIQASLFPDTPYGVESGGDPDYIPDLSYEEFLEFHKKFYHPSNSYIYLYGDMDVEEKLNWLDEAYLSTFDTLKVDSEIPMQKAFDGPKKIISLYPLSDSENEVDNTYLSYNAVIGTSIDTTQCMAFQILEAALLSAPGAPLKQALIDAGIGKDILSSYENEILQPTFTIIAKNANEEQLEKFLSVITSTLEKIVKDGLNEKSLLAAINNLEFRYREADFGQFPKGLLFGIQMFGSWLYDDTKAFDYMHGNRVFQFLKSKINTGYYEDLIKNYLLNNTHATYLVLKPKKGLTGEKEAKLKEKLEQYKNSLSLEEKEAIVASTNHLKEYQEAPSTKEELEKIPLLTIDDIKKDAQPLHNKECSLENLPVLHHEVFTNGIAYIKCMFDLSKVPEELVPYLNLLATVLGYIDTENYSFLELSNEINIHTGGISAELITFNKKMDPDTYTPVFSMSGKVLYSKIDKLFELIREILHHSNLGDTKRLFEIIREVKSRIQMRMNSAGHSVAVDRAFSYITQSGYYTEETKGIRYFRFLATLEKEFESRKEEIVSSLRKLSEIIFTKDGMVISITAEQDGFEQLTKTLPGFTNSLSGTLDTSNGKTIKETLKAANFNFPVEKLNEGFMYSGQVQYVARCANFVNAGFKTNGALKVLRTIMSYDYLWNNVRVKGGAYGCMCQFAGLDGSAYMVSYRDPNLTETDETYRKAYEYTENFTSDERDMTKYIIGTMSTVDTPLTPLMRGSRSLNAYMSGTTMDDINRDRSEILSTTQNEIRMMAPIVKEVYNADNLCVIGNEEKIKKNEQMFQEIKALF</sequence>
<protein>
    <submittedName>
        <fullName evidence="4">Peptidase M16C associated domain protein</fullName>
    </submittedName>
</protein>
<name>A9KJ33_LACP7</name>
<evidence type="ECO:0000259" key="3">
    <source>
        <dbReference type="SMART" id="SM01264"/>
    </source>
</evidence>
<dbReference type="Pfam" id="PF00675">
    <property type="entry name" value="Peptidase_M16"/>
    <property type="match status" value="1"/>
</dbReference>
<dbReference type="FunFam" id="3.30.830.10:FF:000034">
    <property type="entry name" value="presequence protease 1, chloroplastic/mitochondrial"/>
    <property type="match status" value="1"/>
</dbReference>